<reference evidence="1 2" key="1">
    <citation type="submission" date="2019-05" db="EMBL/GenBank/DDBJ databases">
        <title>Draft genome sequence of Actinomadura geliboluensis A8036.</title>
        <authorList>
            <person name="Saricaoglu S."/>
            <person name="Isik K."/>
        </authorList>
    </citation>
    <scope>NUCLEOTIDE SEQUENCE [LARGE SCALE GENOMIC DNA]</scope>
    <source>
        <strain evidence="1 2">A8036</strain>
    </source>
</reference>
<evidence type="ECO:0000313" key="1">
    <source>
        <dbReference type="EMBL" id="TMR41537.1"/>
    </source>
</evidence>
<dbReference type="AlphaFoldDB" id="A0A5S4H8T3"/>
<evidence type="ECO:0000313" key="2">
    <source>
        <dbReference type="Proteomes" id="UP000305238"/>
    </source>
</evidence>
<protein>
    <submittedName>
        <fullName evidence="1">Uncharacterized protein</fullName>
    </submittedName>
</protein>
<name>A0A5S4H8T3_9ACTN</name>
<organism evidence="1 2">
    <name type="scientific">Actinomadura geliboluensis</name>
    <dbReference type="NCBI Taxonomy" id="882440"/>
    <lineage>
        <taxon>Bacteria</taxon>
        <taxon>Bacillati</taxon>
        <taxon>Actinomycetota</taxon>
        <taxon>Actinomycetes</taxon>
        <taxon>Streptosporangiales</taxon>
        <taxon>Thermomonosporaceae</taxon>
        <taxon>Actinomadura</taxon>
    </lineage>
</organism>
<gene>
    <name evidence="1" type="ORF">ETD96_05235</name>
</gene>
<dbReference type="Proteomes" id="UP000305238">
    <property type="component" value="Unassembled WGS sequence"/>
</dbReference>
<dbReference type="OrthoDB" id="3432435at2"/>
<sequence>MRAQIAANTRLATEDPVEMTAPARKAFLDRFEKQVDPDGVLAPDERARRAEAARKAYFAKLALASSKARAARAATRKSGGASDAA</sequence>
<proteinExistence type="predicted"/>
<comment type="caution">
    <text evidence="1">The sequence shown here is derived from an EMBL/GenBank/DDBJ whole genome shotgun (WGS) entry which is preliminary data.</text>
</comment>
<accession>A0A5S4H8T3</accession>
<keyword evidence="2" id="KW-1185">Reference proteome</keyword>
<dbReference type="EMBL" id="VCKZ01000020">
    <property type="protein sequence ID" value="TMR41537.1"/>
    <property type="molecule type" value="Genomic_DNA"/>
</dbReference>